<sequence length="207" mass="24889">MKDNNRKLNVKSFTEGEFFMFSILNYCLDNKKVHENLNKKFISNVIINILNPFKYDWAKNYVRYVMSKRDSIKNIQALNNNIIFLITDNFLFEWSFSKIICKDYTTVYILEEFFKEETVKQNSPKLYIDHVFNLLSKKKIRLNLFVVYLEILQYLKCLPKTSVYYYELCGISSYFFGLLSMFTKYRAYRVTNTLLPNNAIYLMAEHE</sequence>
<accession>R0MFA2</accession>
<keyword evidence="1" id="KW-0812">Transmembrane</keyword>
<dbReference type="AlphaFoldDB" id="R0MFA2"/>
<reference evidence="2 3" key="1">
    <citation type="journal article" date="2013" name="BMC Genomics">
        <title>Comparative genomics of parasitic silkworm microsporidia reveal an association between genome expansion and host adaptation.</title>
        <authorList>
            <person name="Pan G."/>
            <person name="Xu J."/>
            <person name="Li T."/>
            <person name="Xia Q."/>
            <person name="Liu S.L."/>
            <person name="Zhang G."/>
            <person name="Li S."/>
            <person name="Li C."/>
            <person name="Liu H."/>
            <person name="Yang L."/>
            <person name="Liu T."/>
            <person name="Zhang X."/>
            <person name="Wu Z."/>
            <person name="Fan W."/>
            <person name="Dang X."/>
            <person name="Xiang H."/>
            <person name="Tao M."/>
            <person name="Li Y."/>
            <person name="Hu J."/>
            <person name="Li Z."/>
            <person name="Lin L."/>
            <person name="Luo J."/>
            <person name="Geng L."/>
            <person name="Wang L."/>
            <person name="Long M."/>
            <person name="Wan Y."/>
            <person name="He N."/>
            <person name="Zhang Z."/>
            <person name="Lu C."/>
            <person name="Keeling P.J."/>
            <person name="Wang J."/>
            <person name="Xiang Z."/>
            <person name="Zhou Z."/>
        </authorList>
    </citation>
    <scope>NUCLEOTIDE SEQUENCE [LARGE SCALE GENOMIC DNA]</scope>
    <source>
        <strain evidence="3">CQ1 / CVCC 102059</strain>
    </source>
</reference>
<evidence type="ECO:0000313" key="3">
    <source>
        <dbReference type="Proteomes" id="UP000016927"/>
    </source>
</evidence>
<organism evidence="2 3">
    <name type="scientific">Nosema bombycis (strain CQ1 / CVCC 102059)</name>
    <name type="common">Microsporidian parasite</name>
    <name type="synonym">Pebrine of silkworm</name>
    <dbReference type="NCBI Taxonomy" id="578461"/>
    <lineage>
        <taxon>Eukaryota</taxon>
        <taxon>Fungi</taxon>
        <taxon>Fungi incertae sedis</taxon>
        <taxon>Microsporidia</taxon>
        <taxon>Nosematidae</taxon>
        <taxon>Nosema</taxon>
    </lineage>
</organism>
<dbReference type="VEuPathDB" id="MicrosporidiaDB:NBO_364g0021"/>
<dbReference type="HOGENOM" id="CLU_1326727_0_0_1"/>
<evidence type="ECO:0000313" key="2">
    <source>
        <dbReference type="EMBL" id="EOB12815.1"/>
    </source>
</evidence>
<feature type="transmembrane region" description="Helical" evidence="1">
    <location>
        <begin position="163"/>
        <end position="182"/>
    </location>
</feature>
<proteinExistence type="predicted"/>
<keyword evidence="3" id="KW-1185">Reference proteome</keyword>
<dbReference type="EMBL" id="KB909272">
    <property type="protein sequence ID" value="EOB12815.1"/>
    <property type="molecule type" value="Genomic_DNA"/>
</dbReference>
<protein>
    <submittedName>
        <fullName evidence="2">Uncharacterized protein</fullName>
    </submittedName>
</protein>
<keyword evidence="1" id="KW-0472">Membrane</keyword>
<keyword evidence="1" id="KW-1133">Transmembrane helix</keyword>
<name>R0MFA2_NOSB1</name>
<dbReference type="Proteomes" id="UP000016927">
    <property type="component" value="Unassembled WGS sequence"/>
</dbReference>
<gene>
    <name evidence="2" type="ORF">NBO_364g0021</name>
</gene>
<evidence type="ECO:0000256" key="1">
    <source>
        <dbReference type="SAM" id="Phobius"/>
    </source>
</evidence>